<evidence type="ECO:0000313" key="9">
    <source>
        <dbReference type="EMBL" id="MBW8638435.1"/>
    </source>
</evidence>
<keyword evidence="7" id="KW-0472">Membrane</keyword>
<evidence type="ECO:0000256" key="2">
    <source>
        <dbReference type="ARBA" id="ARBA00022448"/>
    </source>
</evidence>
<feature type="domain" description="ABC transporter" evidence="8">
    <location>
        <begin position="6"/>
        <end position="239"/>
    </location>
</feature>
<evidence type="ECO:0000256" key="7">
    <source>
        <dbReference type="ARBA" id="ARBA00023136"/>
    </source>
</evidence>
<evidence type="ECO:0000256" key="6">
    <source>
        <dbReference type="ARBA" id="ARBA00022840"/>
    </source>
</evidence>
<dbReference type="AlphaFoldDB" id="A0AAE3D0E6"/>
<dbReference type="EMBL" id="JAICBX010000002">
    <property type="protein sequence ID" value="MBW8638435.1"/>
    <property type="molecule type" value="Genomic_DNA"/>
</dbReference>
<comment type="caution">
    <text evidence="9">The sequence shown here is derived from an EMBL/GenBank/DDBJ whole genome shotgun (WGS) entry which is preliminary data.</text>
</comment>
<protein>
    <submittedName>
        <fullName evidence="9">Sugar ABC transporter ATP-binding protein</fullName>
    </submittedName>
</protein>
<keyword evidence="6 9" id="KW-0067">ATP-binding</keyword>
<dbReference type="PROSITE" id="PS00211">
    <property type="entry name" value="ABC_TRANSPORTER_1"/>
    <property type="match status" value="1"/>
</dbReference>
<evidence type="ECO:0000256" key="3">
    <source>
        <dbReference type="ARBA" id="ARBA00022597"/>
    </source>
</evidence>
<comment type="similarity">
    <text evidence="1">Belongs to the ABC transporter superfamily.</text>
</comment>
<name>A0AAE3D0E6_9HYPH</name>
<reference evidence="9" key="1">
    <citation type="submission" date="2021-08" db="EMBL/GenBank/DDBJ databases">
        <title>Hoeflea bacterium WL0058 sp. nov., isolated from the sediment.</title>
        <authorList>
            <person name="Wang L."/>
            <person name="Zhang D."/>
        </authorList>
    </citation>
    <scope>NUCLEOTIDE SEQUENCE</scope>
    <source>
        <strain evidence="9">WL0058</strain>
    </source>
</reference>
<dbReference type="PANTHER" id="PTHR43790">
    <property type="entry name" value="CARBOHYDRATE TRANSPORT ATP-BINDING PROTEIN MG119-RELATED"/>
    <property type="match status" value="1"/>
</dbReference>
<dbReference type="PANTHER" id="PTHR43790:SF9">
    <property type="entry name" value="GALACTOFURANOSE TRANSPORTER ATP-BINDING PROTEIN YTFR"/>
    <property type="match status" value="1"/>
</dbReference>
<organism evidence="9 10">
    <name type="scientific">Flavimaribacter sediminis</name>
    <dbReference type="NCBI Taxonomy" id="2865987"/>
    <lineage>
        <taxon>Bacteria</taxon>
        <taxon>Pseudomonadati</taxon>
        <taxon>Pseudomonadota</taxon>
        <taxon>Alphaproteobacteria</taxon>
        <taxon>Hyphomicrobiales</taxon>
        <taxon>Rhizobiaceae</taxon>
        <taxon>Flavimaribacter</taxon>
    </lineage>
</organism>
<dbReference type="Proteomes" id="UP001196509">
    <property type="component" value="Unassembled WGS sequence"/>
</dbReference>
<keyword evidence="10" id="KW-1185">Reference proteome</keyword>
<dbReference type="InterPro" id="IPR003593">
    <property type="entry name" value="AAA+_ATPase"/>
</dbReference>
<keyword evidence="3" id="KW-0762">Sugar transport</keyword>
<feature type="domain" description="ABC transporter" evidence="8">
    <location>
        <begin position="254"/>
        <end position="499"/>
    </location>
</feature>
<evidence type="ECO:0000256" key="4">
    <source>
        <dbReference type="ARBA" id="ARBA00022737"/>
    </source>
</evidence>
<dbReference type="SMART" id="SM00382">
    <property type="entry name" value="AAA"/>
    <property type="match status" value="2"/>
</dbReference>
<dbReference type="Gene3D" id="3.40.50.300">
    <property type="entry name" value="P-loop containing nucleotide triphosphate hydrolases"/>
    <property type="match status" value="2"/>
</dbReference>
<dbReference type="Pfam" id="PF00005">
    <property type="entry name" value="ABC_tran"/>
    <property type="match status" value="2"/>
</dbReference>
<accession>A0AAE3D0E6</accession>
<dbReference type="GO" id="GO:0005524">
    <property type="term" value="F:ATP binding"/>
    <property type="evidence" value="ECO:0007669"/>
    <property type="project" value="UniProtKB-KW"/>
</dbReference>
<proteinExistence type="inferred from homology"/>
<evidence type="ECO:0000259" key="8">
    <source>
        <dbReference type="PROSITE" id="PS50893"/>
    </source>
</evidence>
<dbReference type="CDD" id="cd03216">
    <property type="entry name" value="ABC_Carb_Monos_I"/>
    <property type="match status" value="1"/>
</dbReference>
<keyword evidence="4" id="KW-0677">Repeat</keyword>
<dbReference type="InterPro" id="IPR050107">
    <property type="entry name" value="ABC_carbohydrate_import_ATPase"/>
</dbReference>
<gene>
    <name evidence="9" type="ORF">K1W69_14655</name>
</gene>
<sequence>MNDIVYSARNITKRFGPQLALQGIDLDLHEGEILGIVGANGAGKSTLMKILSGALQADDGELRLGDNVHHMGSMLEAWQAGVAFVSQELNLFPPLSVAENLWLVPGRTGLTPTREFLTAARVQTERLGLKVPLSTPLASLSLADHQLVEIARALLQQPRVLILDEPTSALHASEVGRLHEILRGLRESGVAMIYISHFLEEVLEIADNVVVIRDGMNVPLESRGKRPTIPEIVTAMLGRASDAVHEPPARKTSTAANGVRKLGIENLRAPGLSIDSLVATQGEVVGLAGLAGSGVETVFEILFGVATPASGVIRLPSGARQAHNRPQAVASGVAYFPSDRKHLGLTLDQSIHENVSAVRSLSLGRDGPVPKVARQRQIAEERCAQIGVKMQSVDQPVSSLSGGNQQKVVFARWLEANPSLLLLDDPMRGVDINAKQEMYRIIRDLAEGDRVILFYSTDPGDYVATTDRVLVFNDGRIIDELSGERLNEHELVASMNGETAQTA</sequence>
<dbReference type="InterPro" id="IPR027417">
    <property type="entry name" value="P-loop_NTPase"/>
</dbReference>
<evidence type="ECO:0000256" key="5">
    <source>
        <dbReference type="ARBA" id="ARBA00022741"/>
    </source>
</evidence>
<dbReference type="InterPro" id="IPR017871">
    <property type="entry name" value="ABC_transporter-like_CS"/>
</dbReference>
<dbReference type="InterPro" id="IPR003439">
    <property type="entry name" value="ABC_transporter-like_ATP-bd"/>
</dbReference>
<dbReference type="CDD" id="cd03215">
    <property type="entry name" value="ABC_Carb_Monos_II"/>
    <property type="match status" value="1"/>
</dbReference>
<dbReference type="GO" id="GO:0016887">
    <property type="term" value="F:ATP hydrolysis activity"/>
    <property type="evidence" value="ECO:0007669"/>
    <property type="project" value="InterPro"/>
</dbReference>
<keyword evidence="5" id="KW-0547">Nucleotide-binding</keyword>
<evidence type="ECO:0000313" key="10">
    <source>
        <dbReference type="Proteomes" id="UP001196509"/>
    </source>
</evidence>
<dbReference type="SUPFAM" id="SSF52540">
    <property type="entry name" value="P-loop containing nucleoside triphosphate hydrolases"/>
    <property type="match status" value="2"/>
</dbReference>
<dbReference type="PROSITE" id="PS50893">
    <property type="entry name" value="ABC_TRANSPORTER_2"/>
    <property type="match status" value="2"/>
</dbReference>
<dbReference type="RefSeq" id="WP_220229057.1">
    <property type="nucleotide sequence ID" value="NZ_JAICBX010000002.1"/>
</dbReference>
<evidence type="ECO:0000256" key="1">
    <source>
        <dbReference type="ARBA" id="ARBA00005417"/>
    </source>
</evidence>
<keyword evidence="2" id="KW-0813">Transport</keyword>